<gene>
    <name evidence="1" type="ORF">BO94DRAFT_532101</name>
</gene>
<accession>A0A317X7G9</accession>
<evidence type="ECO:0000313" key="1">
    <source>
        <dbReference type="EMBL" id="PWY94141.1"/>
    </source>
</evidence>
<keyword evidence="2" id="KW-1185">Reference proteome</keyword>
<evidence type="ECO:0000313" key="2">
    <source>
        <dbReference type="Proteomes" id="UP000246702"/>
    </source>
</evidence>
<reference evidence="1 2" key="1">
    <citation type="submission" date="2016-12" db="EMBL/GenBank/DDBJ databases">
        <title>The genomes of Aspergillus section Nigri reveals drivers in fungal speciation.</title>
        <authorList>
            <consortium name="DOE Joint Genome Institute"/>
            <person name="Vesth T.C."/>
            <person name="Nybo J."/>
            <person name="Theobald S."/>
            <person name="Brandl J."/>
            <person name="Frisvad J.C."/>
            <person name="Nielsen K.F."/>
            <person name="Lyhne E.K."/>
            <person name="Kogle M.E."/>
            <person name="Kuo A."/>
            <person name="Riley R."/>
            <person name="Clum A."/>
            <person name="Nolan M."/>
            <person name="Lipzen A."/>
            <person name="Salamov A."/>
            <person name="Henrissat B."/>
            <person name="Wiebenga A."/>
            <person name="De Vries R.P."/>
            <person name="Grigoriev I.V."/>
            <person name="Mortensen U.H."/>
            <person name="Andersen M.R."/>
            <person name="Baker S.E."/>
        </authorList>
    </citation>
    <scope>NUCLEOTIDE SEQUENCE [LARGE SCALE GENOMIC DNA]</scope>
    <source>
        <strain evidence="1 2">CBS 115572</strain>
    </source>
</reference>
<protein>
    <submittedName>
        <fullName evidence="1">Uncharacterized protein</fullName>
    </submittedName>
</protein>
<sequence>MTSVAAAVACLADRLVIFPASRIHAWVASLAGSVGGSGVAGSVASSESELNRKRSILVVERGLQICNTACVGFCIK</sequence>
<dbReference type="RefSeq" id="XP_025470902.1">
    <property type="nucleotide sequence ID" value="XM_025611055.1"/>
</dbReference>
<proteinExistence type="predicted"/>
<comment type="caution">
    <text evidence="1">The sequence shown here is derived from an EMBL/GenBank/DDBJ whole genome shotgun (WGS) entry which is preliminary data.</text>
</comment>
<dbReference type="GeneID" id="37113198"/>
<dbReference type="AlphaFoldDB" id="A0A317X7G9"/>
<name>A0A317X7G9_9EURO</name>
<dbReference type="EMBL" id="MSFK01000005">
    <property type="protein sequence ID" value="PWY94141.1"/>
    <property type="molecule type" value="Genomic_DNA"/>
</dbReference>
<dbReference type="Proteomes" id="UP000246702">
    <property type="component" value="Unassembled WGS sequence"/>
</dbReference>
<organism evidence="1 2">
    <name type="scientific">Aspergillus sclerotioniger CBS 115572</name>
    <dbReference type="NCBI Taxonomy" id="1450535"/>
    <lineage>
        <taxon>Eukaryota</taxon>
        <taxon>Fungi</taxon>
        <taxon>Dikarya</taxon>
        <taxon>Ascomycota</taxon>
        <taxon>Pezizomycotina</taxon>
        <taxon>Eurotiomycetes</taxon>
        <taxon>Eurotiomycetidae</taxon>
        <taxon>Eurotiales</taxon>
        <taxon>Aspergillaceae</taxon>
        <taxon>Aspergillus</taxon>
        <taxon>Aspergillus subgen. Circumdati</taxon>
    </lineage>
</organism>